<evidence type="ECO:0000313" key="4">
    <source>
        <dbReference type="EMBL" id="CAL6086753.1"/>
    </source>
</evidence>
<organism evidence="2">
    <name type="scientific">Hexamita inflata</name>
    <dbReference type="NCBI Taxonomy" id="28002"/>
    <lineage>
        <taxon>Eukaryota</taxon>
        <taxon>Metamonada</taxon>
        <taxon>Diplomonadida</taxon>
        <taxon>Hexamitidae</taxon>
        <taxon>Hexamitinae</taxon>
        <taxon>Hexamita</taxon>
    </lineage>
</organism>
<dbReference type="EMBL" id="CAXDID020000395">
    <property type="protein sequence ID" value="CAL6086753.1"/>
    <property type="molecule type" value="Genomic_DNA"/>
</dbReference>
<dbReference type="EMBL" id="CATOUU010000058">
    <property type="protein sequence ID" value="CAI9914797.1"/>
    <property type="molecule type" value="Genomic_DNA"/>
</dbReference>
<keyword evidence="6" id="KW-1185">Reference proteome</keyword>
<evidence type="ECO:0000313" key="2">
    <source>
        <dbReference type="EMBL" id="CAI9914797.1"/>
    </source>
</evidence>
<feature type="coiled-coil region" evidence="1">
    <location>
        <begin position="173"/>
        <end position="214"/>
    </location>
</feature>
<comment type="caution">
    <text evidence="2">The sequence shown here is derived from an EMBL/GenBank/DDBJ whole genome shotgun (WGS) entry which is preliminary data.</text>
</comment>
<evidence type="ECO:0000313" key="6">
    <source>
        <dbReference type="Proteomes" id="UP001642409"/>
    </source>
</evidence>
<proteinExistence type="predicted"/>
<gene>
    <name evidence="2" type="ORF">HINF_LOCUS2442</name>
    <name evidence="3" type="ORF">HINF_LOCUS28151</name>
    <name evidence="4" type="ORF">HINF_LOCUS63318</name>
    <name evidence="5" type="ORF">HINF_LOCUS76537</name>
</gene>
<evidence type="ECO:0000313" key="5">
    <source>
        <dbReference type="EMBL" id="CAL6111665.1"/>
    </source>
</evidence>
<reference evidence="2" key="1">
    <citation type="submission" date="2023-06" db="EMBL/GenBank/DDBJ databases">
        <authorList>
            <person name="Kurt Z."/>
        </authorList>
    </citation>
    <scope>NUCLEOTIDE SEQUENCE</scope>
</reference>
<keyword evidence="1" id="KW-0175">Coiled coil</keyword>
<reference evidence="4 6" key="2">
    <citation type="submission" date="2024-07" db="EMBL/GenBank/DDBJ databases">
        <authorList>
            <person name="Akdeniz Z."/>
        </authorList>
    </citation>
    <scope>NUCLEOTIDE SEQUENCE [LARGE SCALE GENOMIC DNA]</scope>
</reference>
<evidence type="ECO:0000256" key="1">
    <source>
        <dbReference type="SAM" id="Coils"/>
    </source>
</evidence>
<dbReference type="AlphaFoldDB" id="A0AA86N838"/>
<protein>
    <submittedName>
        <fullName evidence="4">Hypothetical_protein</fullName>
    </submittedName>
</protein>
<name>A0AA86N838_9EUKA</name>
<sequence>MSSLPISTWTKILEPSDGDCVKLQLFKNCMKYKKFFDEDANQKVLALKKLVYKLPMNATNIFNKILEEGEVFSDDSSALYISESQMQMLRENKLNICFVEFIQNNSMRQNLVGTPHTFRAADLYRINEAKNDLKLVNSPTLAVSNYFQHFVLAVQEGFIKPITEQNVQNEPVLTEIEAVQKELKETQEILTKERANYEQQIRALKDENLRLAEKLNQAGIM</sequence>
<dbReference type="Proteomes" id="UP001642409">
    <property type="component" value="Unassembled WGS sequence"/>
</dbReference>
<evidence type="ECO:0000313" key="3">
    <source>
        <dbReference type="EMBL" id="CAI9940506.1"/>
    </source>
</evidence>
<dbReference type="EMBL" id="CATOUU010000677">
    <property type="protein sequence ID" value="CAI9940506.1"/>
    <property type="molecule type" value="Genomic_DNA"/>
</dbReference>
<accession>A0AA86N838</accession>
<dbReference type="EMBL" id="CAXDID020000715">
    <property type="protein sequence ID" value="CAL6111665.1"/>
    <property type="molecule type" value="Genomic_DNA"/>
</dbReference>